<evidence type="ECO:0000313" key="1">
    <source>
        <dbReference type="Ensembl" id="ENSCCNP00000002201.1"/>
    </source>
</evidence>
<accession>A0A8C0W295</accession>
<dbReference type="Ensembl" id="ENSCCNT00000002937.1">
    <property type="protein sequence ID" value="ENSCCNP00000002201.1"/>
    <property type="gene ID" value="ENSCCNG00000002438.1"/>
</dbReference>
<protein>
    <submittedName>
        <fullName evidence="1">Uncharacterized protein</fullName>
    </submittedName>
</protein>
<reference evidence="1" key="1">
    <citation type="submission" date="2023-09" db="UniProtKB">
        <authorList>
            <consortium name="Ensembl"/>
        </authorList>
    </citation>
    <scope>IDENTIFICATION</scope>
</reference>
<dbReference type="AlphaFoldDB" id="A0A8C0W295"/>
<organism evidence="1">
    <name type="scientific">Castor canadensis</name>
    <name type="common">American beaver</name>
    <dbReference type="NCBI Taxonomy" id="51338"/>
    <lineage>
        <taxon>Eukaryota</taxon>
        <taxon>Metazoa</taxon>
        <taxon>Chordata</taxon>
        <taxon>Craniata</taxon>
        <taxon>Vertebrata</taxon>
        <taxon>Euteleostomi</taxon>
        <taxon>Mammalia</taxon>
        <taxon>Eutheria</taxon>
        <taxon>Euarchontoglires</taxon>
        <taxon>Glires</taxon>
        <taxon>Rodentia</taxon>
        <taxon>Castorimorpha</taxon>
        <taxon>Castoridae</taxon>
        <taxon>Castor</taxon>
    </lineage>
</organism>
<sequence length="87" mass="9591">VPEFSERSALAEKLYLTNPRKAHVVLKLRQADGINVSKSEKTRFVCRTEQAQDGKTKKVHGQVLGLVVAKASCNVTVAEATECHSHF</sequence>
<proteinExistence type="predicted"/>
<name>A0A8C0W295_CASCN</name>